<dbReference type="GO" id="GO:0005840">
    <property type="term" value="C:ribosome"/>
    <property type="evidence" value="ECO:0007669"/>
    <property type="project" value="UniProtKB-KW"/>
</dbReference>
<dbReference type="PANTHER" id="PTHR10114">
    <property type="entry name" value="60S RIBOSOMAL PROTEIN L36"/>
    <property type="match status" value="1"/>
</dbReference>
<comment type="subunit">
    <text evidence="2">Component of the large ribosomal subunit.</text>
</comment>
<evidence type="ECO:0000313" key="7">
    <source>
        <dbReference type="EMBL" id="CAL69084.1"/>
    </source>
</evidence>
<dbReference type="InterPro" id="IPR038097">
    <property type="entry name" value="Ribosomal_eL36_sf"/>
</dbReference>
<reference evidence="7" key="1">
    <citation type="journal article" date="2007" name="BMC Evol. Biol.">
        <title>Translational machinery of the chaetognath Spadella cephaloptera: a transcriptomic approach to the analysis of cytosolic ribosomal protein genes and their expression.</title>
        <authorList>
            <person name="Barthelemy R."/>
            <person name="Chenuil A."/>
            <person name="Blanquart S."/>
            <person name="Casanova J.-P."/>
            <person name="Faure E."/>
        </authorList>
    </citation>
    <scope>NUCLEOTIDE SEQUENCE</scope>
    <source>
        <tissue evidence="7">Whole animal</tissue>
    </source>
</reference>
<name>A8E697_9BILA</name>
<dbReference type="InterPro" id="IPR000509">
    <property type="entry name" value="Ribosomal_eL36"/>
</dbReference>
<dbReference type="EMBL" id="BN001046">
    <property type="protein sequence ID" value="CAL69084.1"/>
    <property type="molecule type" value="mRNA"/>
</dbReference>
<sequence length="106" mass="12318">MAPKYAMAIGRVRDKGFRTTKNKATVKPSRRKGVQHKHVRFVRDTVREIAGFAPYEKRCLELLKVSKDKRCLKFAKKRLGAHIRGKRKREEMQAVLQAQRKAATKQ</sequence>
<accession>A8E697</accession>
<evidence type="ECO:0000256" key="4">
    <source>
        <dbReference type="ARBA" id="ARBA00023274"/>
    </source>
</evidence>
<protein>
    <recommendedName>
        <fullName evidence="5">60S ribosomal protein L36</fullName>
    </recommendedName>
</protein>
<keyword evidence="4 5" id="KW-0687">Ribonucleoprotein</keyword>
<keyword evidence="3 5" id="KW-0689">Ribosomal protein</keyword>
<evidence type="ECO:0000256" key="2">
    <source>
        <dbReference type="ARBA" id="ARBA00011133"/>
    </source>
</evidence>
<dbReference type="GO" id="GO:0003735">
    <property type="term" value="F:structural constituent of ribosome"/>
    <property type="evidence" value="ECO:0007669"/>
    <property type="project" value="InterPro"/>
</dbReference>
<evidence type="ECO:0000256" key="6">
    <source>
        <dbReference type="SAM" id="MobiDB-lite"/>
    </source>
</evidence>
<gene>
    <name evidence="7" type="primary">rpl36.1</name>
</gene>
<dbReference type="FunFam" id="1.10.10.1760:FF:000001">
    <property type="entry name" value="60S ribosomal protein L36"/>
    <property type="match status" value="1"/>
</dbReference>
<evidence type="ECO:0000256" key="5">
    <source>
        <dbReference type="RuleBase" id="RU000665"/>
    </source>
</evidence>
<dbReference type="Gene3D" id="1.10.10.1760">
    <property type="entry name" value="60S ribosomal protein L36"/>
    <property type="match status" value="1"/>
</dbReference>
<evidence type="ECO:0000256" key="1">
    <source>
        <dbReference type="ARBA" id="ARBA00006509"/>
    </source>
</evidence>
<comment type="similarity">
    <text evidence="1 5">Belongs to the eukaryotic ribosomal protein eL36 family.</text>
</comment>
<feature type="region of interest" description="Disordered" evidence="6">
    <location>
        <begin position="84"/>
        <end position="106"/>
    </location>
</feature>
<evidence type="ECO:0000256" key="3">
    <source>
        <dbReference type="ARBA" id="ARBA00022980"/>
    </source>
</evidence>
<dbReference type="PROSITE" id="PS01190">
    <property type="entry name" value="RIBOSOMAL_L36E"/>
    <property type="match status" value="1"/>
</dbReference>
<organism evidence="7">
    <name type="scientific">Spadella cephaloptera</name>
    <dbReference type="NCBI Taxonomy" id="52888"/>
    <lineage>
        <taxon>Eukaryota</taxon>
        <taxon>Metazoa</taxon>
        <taxon>Spiralia</taxon>
        <taxon>Gnathifera</taxon>
        <taxon>Chaetognatha</taxon>
        <taxon>Sagittoidea</taxon>
        <taxon>Phragmophora</taxon>
        <taxon>Spadellidae</taxon>
        <taxon>Spadella</taxon>
    </lineage>
</organism>
<dbReference type="AlphaFoldDB" id="A8E697"/>
<proteinExistence type="evidence at transcript level"/>
<dbReference type="GO" id="GO:1990904">
    <property type="term" value="C:ribonucleoprotein complex"/>
    <property type="evidence" value="ECO:0007669"/>
    <property type="project" value="UniProtKB-KW"/>
</dbReference>
<dbReference type="Pfam" id="PF01158">
    <property type="entry name" value="Ribosomal_L36e"/>
    <property type="match status" value="1"/>
</dbReference>
<dbReference type="GO" id="GO:0006412">
    <property type="term" value="P:translation"/>
    <property type="evidence" value="ECO:0007669"/>
    <property type="project" value="InterPro"/>
</dbReference>